<dbReference type="SMART" id="SM00753">
    <property type="entry name" value="PAM"/>
    <property type="match status" value="1"/>
</dbReference>
<evidence type="ECO:0000313" key="3">
    <source>
        <dbReference type="Proteomes" id="UP001150925"/>
    </source>
</evidence>
<proteinExistence type="predicted"/>
<protein>
    <recommendedName>
        <fullName evidence="1">PCI domain-containing protein</fullName>
    </recommendedName>
</protein>
<reference evidence="2" key="1">
    <citation type="submission" date="2022-07" db="EMBL/GenBank/DDBJ databases">
        <title>Phylogenomic reconstructions and comparative analyses of Kickxellomycotina fungi.</title>
        <authorList>
            <person name="Reynolds N.K."/>
            <person name="Stajich J.E."/>
            <person name="Barry K."/>
            <person name="Grigoriev I.V."/>
            <person name="Crous P."/>
            <person name="Smith M.E."/>
        </authorList>
    </citation>
    <scope>NUCLEOTIDE SEQUENCE</scope>
    <source>
        <strain evidence="2">RSA 1196</strain>
    </source>
</reference>
<organism evidence="2 3">
    <name type="scientific">Dispira parvispora</name>
    <dbReference type="NCBI Taxonomy" id="1520584"/>
    <lineage>
        <taxon>Eukaryota</taxon>
        <taxon>Fungi</taxon>
        <taxon>Fungi incertae sedis</taxon>
        <taxon>Zoopagomycota</taxon>
        <taxon>Kickxellomycotina</taxon>
        <taxon>Dimargaritomycetes</taxon>
        <taxon>Dimargaritales</taxon>
        <taxon>Dimargaritaceae</taxon>
        <taxon>Dispira</taxon>
    </lineage>
</organism>
<feature type="domain" description="PCI" evidence="1">
    <location>
        <begin position="253"/>
        <end position="422"/>
    </location>
</feature>
<dbReference type="AlphaFoldDB" id="A0A9W8B115"/>
<dbReference type="PANTHER" id="PTHR10678">
    <property type="entry name" value="26S PROTEASOME NON-ATPASE REGULATORY SUBUNIT 11/COP9 SIGNALOSOME COMPLEX SUBUNIT 2"/>
    <property type="match status" value="1"/>
</dbReference>
<name>A0A9W8B115_9FUNG</name>
<dbReference type="InterPro" id="IPR036390">
    <property type="entry name" value="WH_DNA-bd_sf"/>
</dbReference>
<dbReference type="EMBL" id="JANBPY010000011">
    <property type="protein sequence ID" value="KAJ1969960.1"/>
    <property type="molecule type" value="Genomic_DNA"/>
</dbReference>
<dbReference type="InterPro" id="IPR050871">
    <property type="entry name" value="26S_Proteasome/COP9_Components"/>
</dbReference>
<dbReference type="SMART" id="SM00088">
    <property type="entry name" value="PINT"/>
    <property type="match status" value="1"/>
</dbReference>
<dbReference type="Pfam" id="PF01399">
    <property type="entry name" value="PCI"/>
    <property type="match status" value="1"/>
</dbReference>
<dbReference type="Proteomes" id="UP001150925">
    <property type="component" value="Unassembled WGS sequence"/>
</dbReference>
<dbReference type="PROSITE" id="PS50250">
    <property type="entry name" value="PCI"/>
    <property type="match status" value="1"/>
</dbReference>
<dbReference type="InterPro" id="IPR000717">
    <property type="entry name" value="PCI_dom"/>
</dbReference>
<dbReference type="OrthoDB" id="194139at2759"/>
<evidence type="ECO:0000313" key="2">
    <source>
        <dbReference type="EMBL" id="KAJ1969960.1"/>
    </source>
</evidence>
<dbReference type="Gene3D" id="1.25.40.570">
    <property type="match status" value="1"/>
</dbReference>
<keyword evidence="3" id="KW-1185">Reference proteome</keyword>
<sequence>MSDDDFMFDDVDYDYDYDNSDGNMTDLGFALEEAYNEAKSLRESDMVAAIAKFHQVLEDESEPGEWGVKAAKQLVRIYLQRAGGETEEKGELLREYRGLLGYLEYPATRSDAEKTFNDLLDQVTKSDGQAEWVEDMYRVTLEVLNQPNYERLWIKTQLRLGKFWLNRGDYPKLYQVTRQLHQVCDPTDGESPDHLKSNYLMETYALEIQLYTAIDQLQNLKSIYHQCIKLQSAISHPQIMGVVYECGGKLHLVEGNWTQAQTDLFEAFKNYDEAGDHRRIKVLKYLALAGMLSHSSIDLLDSPETRPYRNHPEIIDINRLAQAYQDKDYTRFRTVISQSQDTLLSDPFIAERIDVIAHSLIRYELKQTLGAYRRITLHRLACQTGLTLETVQALVTEMIIDGEVSGTIDQELREYVANDEQSEAQMSLTELLANLLQFANK</sequence>
<comment type="caution">
    <text evidence="2">The sequence shown here is derived from an EMBL/GenBank/DDBJ whole genome shotgun (WGS) entry which is preliminary data.</text>
</comment>
<dbReference type="SUPFAM" id="SSF46785">
    <property type="entry name" value="Winged helix' DNA-binding domain"/>
    <property type="match status" value="1"/>
</dbReference>
<gene>
    <name evidence="2" type="ORF">IWQ62_000271</name>
</gene>
<accession>A0A9W8B115</accession>
<evidence type="ECO:0000259" key="1">
    <source>
        <dbReference type="PROSITE" id="PS50250"/>
    </source>
</evidence>